<feature type="transmembrane region" description="Helical" evidence="6">
    <location>
        <begin position="307"/>
        <end position="324"/>
    </location>
</feature>
<protein>
    <recommendedName>
        <fullName evidence="9">Lysylphosphatidylglycerol synthase TM region</fullName>
    </recommendedName>
</protein>
<feature type="transmembrane region" description="Helical" evidence="6">
    <location>
        <begin position="5"/>
        <end position="23"/>
    </location>
</feature>
<keyword evidence="8" id="KW-1185">Reference proteome</keyword>
<accession>A0A1H5WTL3</accession>
<evidence type="ECO:0000313" key="7">
    <source>
        <dbReference type="EMBL" id="SEG02761.1"/>
    </source>
</evidence>
<evidence type="ECO:0000256" key="1">
    <source>
        <dbReference type="ARBA" id="ARBA00004651"/>
    </source>
</evidence>
<feature type="transmembrane region" description="Helical" evidence="6">
    <location>
        <begin position="43"/>
        <end position="63"/>
    </location>
</feature>
<evidence type="ECO:0000256" key="5">
    <source>
        <dbReference type="ARBA" id="ARBA00023136"/>
    </source>
</evidence>
<dbReference type="OrthoDB" id="1016056at2"/>
<feature type="transmembrane region" description="Helical" evidence="6">
    <location>
        <begin position="253"/>
        <end position="271"/>
    </location>
</feature>
<keyword evidence="3 6" id="KW-0812">Transmembrane</keyword>
<keyword evidence="5 6" id="KW-0472">Membrane</keyword>
<feature type="transmembrane region" description="Helical" evidence="6">
    <location>
        <begin position="283"/>
        <end position="301"/>
    </location>
</feature>
<feature type="transmembrane region" description="Helical" evidence="6">
    <location>
        <begin position="218"/>
        <end position="247"/>
    </location>
</feature>
<dbReference type="GO" id="GO:0005886">
    <property type="term" value="C:plasma membrane"/>
    <property type="evidence" value="ECO:0007669"/>
    <property type="project" value="UniProtKB-SubCell"/>
</dbReference>
<dbReference type="InterPro" id="IPR022791">
    <property type="entry name" value="L-PG_synthase/AglD"/>
</dbReference>
<dbReference type="Pfam" id="PF03706">
    <property type="entry name" value="LPG_synthase_TM"/>
    <property type="match status" value="1"/>
</dbReference>
<evidence type="ECO:0000256" key="4">
    <source>
        <dbReference type="ARBA" id="ARBA00022989"/>
    </source>
</evidence>
<evidence type="ECO:0000256" key="3">
    <source>
        <dbReference type="ARBA" id="ARBA00022692"/>
    </source>
</evidence>
<feature type="transmembrane region" description="Helical" evidence="6">
    <location>
        <begin position="155"/>
        <end position="175"/>
    </location>
</feature>
<dbReference type="Proteomes" id="UP000236731">
    <property type="component" value="Unassembled WGS sequence"/>
</dbReference>
<keyword evidence="4 6" id="KW-1133">Transmembrane helix</keyword>
<sequence>MSKKTLKVVLVLIIVGSIAVFLYNTDLQATKQELHTIGGKFFYLLGITFLAYVFGTLSWYACLGEGRKKIGILQLFAVRQVGETVGQFNPTSVVGGDLYKAELLKPYGMRKELALQSVATARITIVLSQILLLLFACGWLLGTDAATNLPPSMKWGAYGIVGVLMGIKLSFLYWLMFSKKNPAPAAEHPSSLFGRLRYQLQKLLADIRTAYRQSPKQFWLSYLLAAIHWIIGSLEFYLILIFLGFAVTPLHGLLLDMGVIIFKSAGAFVPGQLGVEEFGNKMMLQLIGIAAGSVWISASILRRSRQLSWLIIGFILYLFLRKNTQAKSAFSNGNIIC</sequence>
<dbReference type="EMBL" id="FNUT01000004">
    <property type="protein sequence ID" value="SEG02761.1"/>
    <property type="molecule type" value="Genomic_DNA"/>
</dbReference>
<evidence type="ECO:0000256" key="6">
    <source>
        <dbReference type="SAM" id="Phobius"/>
    </source>
</evidence>
<feature type="transmembrane region" description="Helical" evidence="6">
    <location>
        <begin position="119"/>
        <end position="143"/>
    </location>
</feature>
<dbReference type="PANTHER" id="PTHR39087:SF2">
    <property type="entry name" value="UPF0104 MEMBRANE PROTEIN MJ1595"/>
    <property type="match status" value="1"/>
</dbReference>
<dbReference type="AlphaFoldDB" id="A0A1H5WTL3"/>
<dbReference type="PANTHER" id="PTHR39087">
    <property type="entry name" value="UPF0104 MEMBRANE PROTEIN MJ1595"/>
    <property type="match status" value="1"/>
</dbReference>
<name>A0A1H5WTL3_9SPHI</name>
<evidence type="ECO:0000256" key="2">
    <source>
        <dbReference type="ARBA" id="ARBA00022475"/>
    </source>
</evidence>
<reference evidence="8" key="1">
    <citation type="submission" date="2016-10" db="EMBL/GenBank/DDBJ databases">
        <authorList>
            <person name="Varghese N."/>
            <person name="Submissions S."/>
        </authorList>
    </citation>
    <scope>NUCLEOTIDE SEQUENCE [LARGE SCALE GENOMIC DNA]</scope>
    <source>
        <strain evidence="8">DSM 22361</strain>
    </source>
</reference>
<evidence type="ECO:0008006" key="9">
    <source>
        <dbReference type="Google" id="ProtNLM"/>
    </source>
</evidence>
<organism evidence="7 8">
    <name type="scientific">Sphingobacterium lactis</name>
    <dbReference type="NCBI Taxonomy" id="797291"/>
    <lineage>
        <taxon>Bacteria</taxon>
        <taxon>Pseudomonadati</taxon>
        <taxon>Bacteroidota</taxon>
        <taxon>Sphingobacteriia</taxon>
        <taxon>Sphingobacteriales</taxon>
        <taxon>Sphingobacteriaceae</taxon>
        <taxon>Sphingobacterium</taxon>
    </lineage>
</organism>
<evidence type="ECO:0000313" key="8">
    <source>
        <dbReference type="Proteomes" id="UP000236731"/>
    </source>
</evidence>
<gene>
    <name evidence="7" type="ORF">SAMN05421877_104161</name>
</gene>
<proteinExistence type="predicted"/>
<dbReference type="RefSeq" id="WP_103905815.1">
    <property type="nucleotide sequence ID" value="NZ_CP049246.1"/>
</dbReference>
<comment type="subcellular location">
    <subcellularLocation>
        <location evidence="1">Cell membrane</location>
        <topology evidence="1">Multi-pass membrane protein</topology>
    </subcellularLocation>
</comment>
<keyword evidence="2" id="KW-1003">Cell membrane</keyword>